<evidence type="ECO:0000256" key="4">
    <source>
        <dbReference type="PROSITE-ProRule" id="PRU00134"/>
    </source>
</evidence>
<organism evidence="6 7">
    <name type="scientific">Dactylonectria estremocensis</name>
    <dbReference type="NCBI Taxonomy" id="1079267"/>
    <lineage>
        <taxon>Eukaryota</taxon>
        <taxon>Fungi</taxon>
        <taxon>Dikarya</taxon>
        <taxon>Ascomycota</taxon>
        <taxon>Pezizomycotina</taxon>
        <taxon>Sordariomycetes</taxon>
        <taxon>Hypocreomycetidae</taxon>
        <taxon>Hypocreales</taxon>
        <taxon>Nectriaceae</taxon>
        <taxon>Dactylonectria</taxon>
    </lineage>
</organism>
<proteinExistence type="predicted"/>
<dbReference type="PROSITE" id="PS50865">
    <property type="entry name" value="ZF_MYND_2"/>
    <property type="match status" value="1"/>
</dbReference>
<feature type="domain" description="MYND-type" evidence="5">
    <location>
        <begin position="181"/>
        <end position="218"/>
    </location>
</feature>
<keyword evidence="2 4" id="KW-0863">Zinc-finger</keyword>
<dbReference type="GO" id="GO:0008270">
    <property type="term" value="F:zinc ion binding"/>
    <property type="evidence" value="ECO:0007669"/>
    <property type="project" value="UniProtKB-KW"/>
</dbReference>
<evidence type="ECO:0000256" key="1">
    <source>
        <dbReference type="ARBA" id="ARBA00022723"/>
    </source>
</evidence>
<sequence>MGGDIASSPQILLTTSSWHKTCFHILPPIVNSYNVKMTTTPVRFDFLCYRVGVKFDESYDIPLRIVRAGDHSDKEKTEDKPLWNAAMNTIMEHSGATCLRRASPASCACGLPATATEYLPPMPFLDAPKPHVVAIVDLFCGNLKCRTRTRQSMLQVMSRNRSPDGGLRGPDPGLFAELMSCRVCKKMEGLRKCGVCHVAGYCGQEHQEEDWPNHKAECTPWPTSTFDARGPLDEADADSDTKVTYSAVFNVAGPGEPPRFREISREEVVRRLLMGTAGMEELEVEMK</sequence>
<keyword evidence="7" id="KW-1185">Reference proteome</keyword>
<evidence type="ECO:0000313" key="7">
    <source>
        <dbReference type="Proteomes" id="UP000717696"/>
    </source>
</evidence>
<protein>
    <recommendedName>
        <fullName evidence="5">MYND-type domain-containing protein</fullName>
    </recommendedName>
</protein>
<name>A0A9P9D0F5_9HYPO</name>
<evidence type="ECO:0000313" key="6">
    <source>
        <dbReference type="EMBL" id="KAH7110406.1"/>
    </source>
</evidence>
<dbReference type="AlphaFoldDB" id="A0A9P9D0F5"/>
<reference evidence="6" key="1">
    <citation type="journal article" date="2021" name="Nat. Commun.">
        <title>Genetic determinants of endophytism in the Arabidopsis root mycobiome.</title>
        <authorList>
            <person name="Mesny F."/>
            <person name="Miyauchi S."/>
            <person name="Thiergart T."/>
            <person name="Pickel B."/>
            <person name="Atanasova L."/>
            <person name="Karlsson M."/>
            <person name="Huettel B."/>
            <person name="Barry K.W."/>
            <person name="Haridas S."/>
            <person name="Chen C."/>
            <person name="Bauer D."/>
            <person name="Andreopoulos W."/>
            <person name="Pangilinan J."/>
            <person name="LaButti K."/>
            <person name="Riley R."/>
            <person name="Lipzen A."/>
            <person name="Clum A."/>
            <person name="Drula E."/>
            <person name="Henrissat B."/>
            <person name="Kohler A."/>
            <person name="Grigoriev I.V."/>
            <person name="Martin F.M."/>
            <person name="Hacquard S."/>
        </authorList>
    </citation>
    <scope>NUCLEOTIDE SEQUENCE</scope>
    <source>
        <strain evidence="6">MPI-CAGE-AT-0021</strain>
    </source>
</reference>
<dbReference type="InterPro" id="IPR002893">
    <property type="entry name" value="Znf_MYND"/>
</dbReference>
<keyword evidence="1" id="KW-0479">Metal-binding</keyword>
<dbReference type="Pfam" id="PF01753">
    <property type="entry name" value="zf-MYND"/>
    <property type="match status" value="1"/>
</dbReference>
<evidence type="ECO:0000256" key="2">
    <source>
        <dbReference type="ARBA" id="ARBA00022771"/>
    </source>
</evidence>
<keyword evidence="3" id="KW-0862">Zinc</keyword>
<dbReference type="Proteomes" id="UP000717696">
    <property type="component" value="Unassembled WGS sequence"/>
</dbReference>
<dbReference type="PROSITE" id="PS01360">
    <property type="entry name" value="ZF_MYND_1"/>
    <property type="match status" value="1"/>
</dbReference>
<dbReference type="Gene3D" id="6.10.140.2220">
    <property type="match status" value="1"/>
</dbReference>
<evidence type="ECO:0000259" key="5">
    <source>
        <dbReference type="PROSITE" id="PS50865"/>
    </source>
</evidence>
<dbReference type="SUPFAM" id="SSF144232">
    <property type="entry name" value="HIT/MYND zinc finger-like"/>
    <property type="match status" value="1"/>
</dbReference>
<dbReference type="EMBL" id="JAGMUU010000063">
    <property type="protein sequence ID" value="KAH7110406.1"/>
    <property type="molecule type" value="Genomic_DNA"/>
</dbReference>
<comment type="caution">
    <text evidence="6">The sequence shown here is derived from an EMBL/GenBank/DDBJ whole genome shotgun (WGS) entry which is preliminary data.</text>
</comment>
<gene>
    <name evidence="6" type="ORF">B0J13DRAFT_577885</name>
</gene>
<dbReference type="OrthoDB" id="4973510at2759"/>
<evidence type="ECO:0000256" key="3">
    <source>
        <dbReference type="ARBA" id="ARBA00022833"/>
    </source>
</evidence>
<accession>A0A9P9D0F5</accession>